<comment type="subcellular location">
    <subcellularLocation>
        <location evidence="1">Membrane</location>
        <topology evidence="1">Multi-pass membrane protein</topology>
    </subcellularLocation>
</comment>
<proteinExistence type="predicted"/>
<dbReference type="AlphaFoldDB" id="D6PKM7"/>
<dbReference type="InterPro" id="IPR004837">
    <property type="entry name" value="NaCa_Exmemb"/>
</dbReference>
<dbReference type="Gene3D" id="1.20.1420.30">
    <property type="entry name" value="NCX, central ion-binding region"/>
    <property type="match status" value="1"/>
</dbReference>
<evidence type="ECO:0000256" key="3">
    <source>
        <dbReference type="ARBA" id="ARBA00022989"/>
    </source>
</evidence>
<dbReference type="GO" id="GO:0008273">
    <property type="term" value="F:calcium, potassium:sodium antiporter activity"/>
    <property type="evidence" value="ECO:0007669"/>
    <property type="project" value="TreeGrafter"/>
</dbReference>
<feature type="transmembrane region" description="Helical" evidence="5">
    <location>
        <begin position="62"/>
        <end position="88"/>
    </location>
</feature>
<dbReference type="EMBL" id="GU943129">
    <property type="protein sequence ID" value="ADD96278.1"/>
    <property type="molecule type" value="Genomic_DNA"/>
</dbReference>
<dbReference type="InterPro" id="IPR044880">
    <property type="entry name" value="NCX_ion-bd_dom_sf"/>
</dbReference>
<keyword evidence="3 5" id="KW-1133">Transmembrane helix</keyword>
<protein>
    <recommendedName>
        <fullName evidence="6">Sodium/calcium exchanger membrane region domain-containing protein</fullName>
    </recommendedName>
</protein>
<keyword evidence="4 5" id="KW-0472">Membrane</keyword>
<sequence>MCVLLSTYRGKKVTFFINGATQIATALGVSAYVIGLTLAALGTSLPELAASIQSARKGKFDFIIGNIIGSNLFNIAIAMSIAGIISSSHIESDALARDILMLGLSTLVLYLIIQSNSMFKTVYSVALVITYFLYLTLILKG</sequence>
<dbReference type="GO" id="GO:0005262">
    <property type="term" value="F:calcium channel activity"/>
    <property type="evidence" value="ECO:0007669"/>
    <property type="project" value="TreeGrafter"/>
</dbReference>
<dbReference type="Pfam" id="PF01699">
    <property type="entry name" value="Na_Ca_ex"/>
    <property type="match status" value="1"/>
</dbReference>
<evidence type="ECO:0000313" key="7">
    <source>
        <dbReference type="EMBL" id="ADD96278.1"/>
    </source>
</evidence>
<dbReference type="PANTHER" id="PTHR10846">
    <property type="entry name" value="SODIUM/POTASSIUM/CALCIUM EXCHANGER"/>
    <property type="match status" value="1"/>
</dbReference>
<reference evidence="7" key="1">
    <citation type="journal article" date="2010" name="ISME J.">
        <title>Metagenome of the Mediterranean deep chlorophyll maximum studied by direct and fosmid library 454 pyrosequencing.</title>
        <authorList>
            <person name="Ghai R."/>
            <person name="Martin-Cuadrado A.B."/>
            <person name="Molto A.G."/>
            <person name="Heredia I.G."/>
            <person name="Cabrera R."/>
            <person name="Martin J."/>
            <person name="Verdu M."/>
            <person name="Deschamps P."/>
            <person name="Moreira D."/>
            <person name="Lopez-Garcia P."/>
            <person name="Mira A."/>
            <person name="Rodriguez-Valera F."/>
        </authorList>
    </citation>
    <scope>NUCLEOTIDE SEQUENCE</scope>
</reference>
<evidence type="ECO:0000256" key="4">
    <source>
        <dbReference type="ARBA" id="ARBA00023136"/>
    </source>
</evidence>
<feature type="transmembrane region" description="Helical" evidence="5">
    <location>
        <begin position="20"/>
        <end position="41"/>
    </location>
</feature>
<dbReference type="PANTHER" id="PTHR10846:SF8">
    <property type="entry name" value="INNER MEMBRANE PROTEIN YRBG"/>
    <property type="match status" value="1"/>
</dbReference>
<accession>D6PKM7</accession>
<feature type="domain" description="Sodium/calcium exchanger membrane region" evidence="6">
    <location>
        <begin position="14"/>
        <end position="139"/>
    </location>
</feature>
<keyword evidence="2 5" id="KW-0812">Transmembrane</keyword>
<evidence type="ECO:0000259" key="6">
    <source>
        <dbReference type="Pfam" id="PF01699"/>
    </source>
</evidence>
<evidence type="ECO:0000256" key="2">
    <source>
        <dbReference type="ARBA" id="ARBA00022692"/>
    </source>
</evidence>
<feature type="transmembrane region" description="Helical" evidence="5">
    <location>
        <begin position="94"/>
        <end position="113"/>
    </location>
</feature>
<feature type="transmembrane region" description="Helical" evidence="5">
    <location>
        <begin position="122"/>
        <end position="139"/>
    </location>
</feature>
<organism evidence="7">
    <name type="scientific">uncultured organism MedDCM-OCT-S08-C1481</name>
    <dbReference type="NCBI Taxonomy" id="743630"/>
    <lineage>
        <taxon>unclassified sequences</taxon>
        <taxon>environmental samples</taxon>
    </lineage>
</organism>
<evidence type="ECO:0000256" key="1">
    <source>
        <dbReference type="ARBA" id="ARBA00004141"/>
    </source>
</evidence>
<name>D6PKM7_9ZZZZ</name>
<dbReference type="InterPro" id="IPR004481">
    <property type="entry name" value="K/Na/Ca-exchanger"/>
</dbReference>
<dbReference type="GO" id="GO:0005886">
    <property type="term" value="C:plasma membrane"/>
    <property type="evidence" value="ECO:0007669"/>
    <property type="project" value="TreeGrafter"/>
</dbReference>
<evidence type="ECO:0000256" key="5">
    <source>
        <dbReference type="SAM" id="Phobius"/>
    </source>
</evidence>